<dbReference type="GO" id="GO:0006426">
    <property type="term" value="P:glycyl-tRNA aminoacylation"/>
    <property type="evidence" value="ECO:0007669"/>
    <property type="project" value="UniProtKB-UniRule"/>
</dbReference>
<keyword evidence="13" id="KW-1185">Reference proteome</keyword>
<evidence type="ECO:0000256" key="1">
    <source>
        <dbReference type="ARBA" id="ARBA00004496"/>
    </source>
</evidence>
<dbReference type="PANTHER" id="PTHR30075">
    <property type="entry name" value="GLYCYL-TRNA SYNTHETASE"/>
    <property type="match status" value="1"/>
</dbReference>
<dbReference type="RefSeq" id="WP_108849934.1">
    <property type="nucleotide sequence ID" value="NZ_AP019697.1"/>
</dbReference>
<keyword evidence="8 10" id="KW-0030">Aminoacyl-tRNA synthetase</keyword>
<evidence type="ECO:0000313" key="12">
    <source>
        <dbReference type="EMBL" id="BBK24599.1"/>
    </source>
</evidence>
<evidence type="ECO:0000256" key="4">
    <source>
        <dbReference type="ARBA" id="ARBA00022598"/>
    </source>
</evidence>
<keyword evidence="4 10" id="KW-0436">Ligase</keyword>
<dbReference type="GO" id="GO:0004820">
    <property type="term" value="F:glycine-tRNA ligase activity"/>
    <property type="evidence" value="ECO:0007669"/>
    <property type="project" value="UniProtKB-UniRule"/>
</dbReference>
<feature type="domain" description="DALR anticodon binding" evidence="11">
    <location>
        <begin position="578"/>
        <end position="664"/>
    </location>
</feature>
<evidence type="ECO:0000256" key="5">
    <source>
        <dbReference type="ARBA" id="ARBA00022741"/>
    </source>
</evidence>
<name>A0A8D4UTS9_9FIRM</name>
<dbReference type="Proteomes" id="UP000320585">
    <property type="component" value="Chromosome"/>
</dbReference>
<dbReference type="HAMAP" id="MF_00255">
    <property type="entry name" value="Gly_tRNA_synth_beta"/>
    <property type="match status" value="1"/>
</dbReference>
<protein>
    <recommendedName>
        <fullName evidence="10">Glycine--tRNA ligase beta subunit</fullName>
        <ecNumber evidence="10">6.1.1.14</ecNumber>
    </recommendedName>
    <alternativeName>
        <fullName evidence="10">Glycyl-tRNA synthetase beta subunit</fullName>
        <shortName evidence="10">GlyRS</shortName>
    </alternativeName>
</protein>
<dbReference type="InterPro" id="IPR008909">
    <property type="entry name" value="DALR_anticod-bd"/>
</dbReference>
<evidence type="ECO:0000256" key="7">
    <source>
        <dbReference type="ARBA" id="ARBA00022917"/>
    </source>
</evidence>
<dbReference type="OrthoDB" id="9775440at2"/>
<comment type="subunit">
    <text evidence="10">Tetramer of two alpha and two beta subunits.</text>
</comment>
<dbReference type="GO" id="GO:0004814">
    <property type="term" value="F:arginine-tRNA ligase activity"/>
    <property type="evidence" value="ECO:0007669"/>
    <property type="project" value="InterPro"/>
</dbReference>
<evidence type="ECO:0000313" key="13">
    <source>
        <dbReference type="Proteomes" id="UP000320585"/>
    </source>
</evidence>
<evidence type="ECO:0000256" key="10">
    <source>
        <dbReference type="HAMAP-Rule" id="MF_00255"/>
    </source>
</evidence>
<dbReference type="KEGG" id="dho:Dia5BBH33_05340"/>
<evidence type="ECO:0000256" key="3">
    <source>
        <dbReference type="ARBA" id="ARBA00022490"/>
    </source>
</evidence>
<dbReference type="Pfam" id="PF02092">
    <property type="entry name" value="tRNA_synt_2f"/>
    <property type="match status" value="1"/>
</dbReference>
<proteinExistence type="inferred from homology"/>
<evidence type="ECO:0000256" key="8">
    <source>
        <dbReference type="ARBA" id="ARBA00023146"/>
    </source>
</evidence>
<accession>A0A8D4UTS9</accession>
<dbReference type="SUPFAM" id="SSF109604">
    <property type="entry name" value="HD-domain/PDEase-like"/>
    <property type="match status" value="1"/>
</dbReference>
<comment type="subcellular location">
    <subcellularLocation>
        <location evidence="1 10">Cytoplasm</location>
    </subcellularLocation>
</comment>
<dbReference type="InterPro" id="IPR006194">
    <property type="entry name" value="Gly-tRNA-synth_heterodimer"/>
</dbReference>
<dbReference type="GO" id="GO:0005829">
    <property type="term" value="C:cytosol"/>
    <property type="evidence" value="ECO:0007669"/>
    <property type="project" value="TreeGrafter"/>
</dbReference>
<dbReference type="EC" id="6.1.1.14" evidence="10"/>
<comment type="similarity">
    <text evidence="2 10">Belongs to the class-II aminoacyl-tRNA synthetase family.</text>
</comment>
<keyword evidence="5 10" id="KW-0547">Nucleotide-binding</keyword>
<reference evidence="13" key="1">
    <citation type="submission" date="2019-05" db="EMBL/GenBank/DDBJ databases">
        <title>Complete genome sequencing of Dialister sp. strain 5BBH33.</title>
        <authorList>
            <person name="Sakamoto M."/>
            <person name="Murakami T."/>
            <person name="Mori H."/>
        </authorList>
    </citation>
    <scope>NUCLEOTIDE SEQUENCE [LARGE SCALE GENOMIC DNA]</scope>
    <source>
        <strain evidence="13">5BBH33</strain>
    </source>
</reference>
<dbReference type="GO" id="GO:0006420">
    <property type="term" value="P:arginyl-tRNA aminoacylation"/>
    <property type="evidence" value="ECO:0007669"/>
    <property type="project" value="InterPro"/>
</dbReference>
<evidence type="ECO:0000256" key="6">
    <source>
        <dbReference type="ARBA" id="ARBA00022840"/>
    </source>
</evidence>
<dbReference type="GeneID" id="92715752"/>
<dbReference type="EMBL" id="AP019697">
    <property type="protein sequence ID" value="BBK24599.1"/>
    <property type="molecule type" value="Genomic_DNA"/>
</dbReference>
<dbReference type="NCBIfam" id="TIGR00211">
    <property type="entry name" value="glyS"/>
    <property type="match status" value="1"/>
</dbReference>
<dbReference type="PANTHER" id="PTHR30075:SF2">
    <property type="entry name" value="GLYCINE--TRNA LIGASE, CHLOROPLASTIC_MITOCHONDRIAL 2"/>
    <property type="match status" value="1"/>
</dbReference>
<dbReference type="Pfam" id="PF05746">
    <property type="entry name" value="DALR_1"/>
    <property type="match status" value="1"/>
</dbReference>
<organism evidence="12 13">
    <name type="scientific">Dialister hominis</name>
    <dbReference type="NCBI Taxonomy" id="2582419"/>
    <lineage>
        <taxon>Bacteria</taxon>
        <taxon>Bacillati</taxon>
        <taxon>Bacillota</taxon>
        <taxon>Negativicutes</taxon>
        <taxon>Veillonellales</taxon>
        <taxon>Veillonellaceae</taxon>
        <taxon>Dialister</taxon>
    </lineage>
</organism>
<gene>
    <name evidence="10 12" type="primary">glyS</name>
    <name evidence="12" type="ORF">Dia5BBH33_05340</name>
</gene>
<comment type="catalytic activity">
    <reaction evidence="9 10">
        <text>tRNA(Gly) + glycine + ATP = glycyl-tRNA(Gly) + AMP + diphosphate</text>
        <dbReference type="Rhea" id="RHEA:16013"/>
        <dbReference type="Rhea" id="RHEA-COMP:9664"/>
        <dbReference type="Rhea" id="RHEA-COMP:9683"/>
        <dbReference type="ChEBI" id="CHEBI:30616"/>
        <dbReference type="ChEBI" id="CHEBI:33019"/>
        <dbReference type="ChEBI" id="CHEBI:57305"/>
        <dbReference type="ChEBI" id="CHEBI:78442"/>
        <dbReference type="ChEBI" id="CHEBI:78522"/>
        <dbReference type="ChEBI" id="CHEBI:456215"/>
        <dbReference type="EC" id="6.1.1.14"/>
    </reaction>
</comment>
<dbReference type="AlphaFoldDB" id="A0A8D4UTS9"/>
<dbReference type="InterPro" id="IPR015944">
    <property type="entry name" value="Gly-tRNA-synth_bsu"/>
</dbReference>
<dbReference type="PROSITE" id="PS50861">
    <property type="entry name" value="AA_TRNA_LIGASE_II_GLYAB"/>
    <property type="match status" value="1"/>
</dbReference>
<dbReference type="PRINTS" id="PR01045">
    <property type="entry name" value="TRNASYNTHGB"/>
</dbReference>
<keyword evidence="3 10" id="KW-0963">Cytoplasm</keyword>
<keyword evidence="6 10" id="KW-0067">ATP-binding</keyword>
<dbReference type="GO" id="GO:0005524">
    <property type="term" value="F:ATP binding"/>
    <property type="evidence" value="ECO:0007669"/>
    <property type="project" value="UniProtKB-UniRule"/>
</dbReference>
<evidence type="ECO:0000256" key="2">
    <source>
        <dbReference type="ARBA" id="ARBA00008226"/>
    </source>
</evidence>
<keyword evidence="7 10" id="KW-0648">Protein biosynthesis</keyword>
<evidence type="ECO:0000259" key="11">
    <source>
        <dbReference type="Pfam" id="PF05746"/>
    </source>
</evidence>
<sequence>MSKNLLLEIGTEEMPANIMSGVVDQLRVLAENAFGENRISLKEITVYATPRRLAVLVKEAADRQPDEEVKKRGPSIKAAFDEDGNPTRAAQGFARGQHIDPSELIREGEYTWAHVVNEGKKIEDILPSLFTSLITGLNFTRSMRWADEEARFIRPIRWIVALCGSEVVPMEFAHVKSGRISRGHRFLCKEDVTIESPENYKETMRKAFVIVDQDERRDMIRKGLLAKAEELGGNVWHNADLLEEINYLVEYPTPLYGRIDEEFLKLPVPAVVTPMRDHQRYYPVRNEDGSLMPYFLTVRNGGTKAIHNVQIGNERVLRARLDDAKFFFENDRKKSLEGHREDLTRINYQEGMGTMLDKADRLQKLSDFICDGWNLSADEKADAERAAYLSKSDLATGMVTEFTELQGEMGKEYALLDGEKKNVAQAIFEQYMPRFAGDILPQESIGRVLSMADKLDNLAATFLRGLIPTGSQDPFALRRQTIGAVNILTDGGIHWDIREGIRKALELLPGEKEAKETALGQIEEFFRQRIKAIMLDEGIAYDIIDAVLAGPVDDIEALFLKARAMAESQLKDETDLRQAVTRLANITKDKEGGAVDPSLFEVEYEKNLQAALDEVKAEVLPLYKEYQYGKALASLKKLTAPINDYLDNVMVMVDDEKVKANRVSQLISALDLFRAWGDFSKLV</sequence>
<evidence type="ECO:0000256" key="9">
    <source>
        <dbReference type="ARBA" id="ARBA00047937"/>
    </source>
</evidence>